<keyword evidence="14" id="KW-1185">Reference proteome</keyword>
<dbReference type="Gene3D" id="3.40.30.10">
    <property type="entry name" value="Glutaredoxin"/>
    <property type="match status" value="1"/>
</dbReference>
<protein>
    <submittedName>
        <fullName evidence="13">Uncharacterized protein</fullName>
    </submittedName>
</protein>
<evidence type="ECO:0000313" key="14">
    <source>
        <dbReference type="Proteomes" id="UP000663828"/>
    </source>
</evidence>
<evidence type="ECO:0000256" key="8">
    <source>
        <dbReference type="ARBA" id="ARBA00023065"/>
    </source>
</evidence>
<feature type="transmembrane region" description="Helical" evidence="12">
    <location>
        <begin position="377"/>
        <end position="397"/>
    </location>
</feature>
<feature type="non-terminal residue" evidence="13">
    <location>
        <position position="719"/>
    </location>
</feature>
<evidence type="ECO:0000313" key="13">
    <source>
        <dbReference type="EMBL" id="CAF1626910.1"/>
    </source>
</evidence>
<evidence type="ECO:0000256" key="11">
    <source>
        <dbReference type="RuleBase" id="RU362091"/>
    </source>
</evidence>
<evidence type="ECO:0000256" key="12">
    <source>
        <dbReference type="SAM" id="Phobius"/>
    </source>
</evidence>
<organism evidence="13 14">
    <name type="scientific">Adineta ricciae</name>
    <name type="common">Rotifer</name>
    <dbReference type="NCBI Taxonomy" id="249248"/>
    <lineage>
        <taxon>Eukaryota</taxon>
        <taxon>Metazoa</taxon>
        <taxon>Spiralia</taxon>
        <taxon>Gnathifera</taxon>
        <taxon>Rotifera</taxon>
        <taxon>Eurotatoria</taxon>
        <taxon>Bdelloidea</taxon>
        <taxon>Adinetida</taxon>
        <taxon>Adinetidae</taxon>
        <taxon>Adineta</taxon>
    </lineage>
</organism>
<dbReference type="Pfam" id="PF00474">
    <property type="entry name" value="SSF"/>
    <property type="match status" value="1"/>
</dbReference>
<feature type="transmembrane region" description="Helical" evidence="12">
    <location>
        <begin position="650"/>
        <end position="671"/>
    </location>
</feature>
<sequence length="719" mass="80293">QFWIFYWKLERERVHLARTLPASLTAPGQPVPYTAKLIPVLTEDVNLLRDHTTENLPVISLRSLMKTGRYLVVNFAHASDGWKFDGPNYSFIANHRDIQDRVDAVKTLIELAGIDQNDQIAVYSDTMDDHTNHIFRGWPEKLYVLSDGKVLYQGQNGPSVFSCGIGIYQGCFRSKQTSTKEFLLANGRMKILPTAMSLLASLTSAASLLGMPVEFYYFGSMLVYCVVPWFIGTYLTMKFFIPKFHYVGNASIYAYLEQRFSLTIRILVTGSFILVTILSMATILYGPSIALSQVTGLNIWLSVGLCGIVCTVYTSIGGMKAVIWTDVIQASIMFIGLILSIIFGFIDLGGVSRVFEIVNNGNRLQFADIRLDLSIRYTFWSIFIGVIFSSTAQYACIQTQAQRYMCVKDTKTAQRVAWTNYVMFVTMQMLCLCVGCLLYAKYSQCDPIRSKKISRPDQMYPLFVIETLGRFPGLTGLFIACILSATLSTFSSGVNSTATVVLEDIYKRLTKKELITNDRQVLLSKILSVCIGSLTVLMAFLVSFMQSNIITIIIQIFGVFAAPILGIYILGFFFSRVKSRSVCVAFFICLIFQLFLLFGSIFMPMPPNKNGGRLPTSVDQCIPAVNETASTTTTEMKSNGLVALFSISPLWFICIGTLITIVVGLILSFILDYNDPKVIDPLLLVSPKDILPCVSSRKVLVESSTVDKTDRIIEEDMML</sequence>
<dbReference type="AlphaFoldDB" id="A0A816CU10"/>
<dbReference type="Gene3D" id="1.20.1730.10">
    <property type="entry name" value="Sodium/glucose cotransporter"/>
    <property type="match status" value="1"/>
</dbReference>
<keyword evidence="3" id="KW-0813">Transport</keyword>
<comment type="similarity">
    <text evidence="2 11">Belongs to the sodium:solute symporter (SSF) (TC 2.A.21) family.</text>
</comment>
<dbReference type="GO" id="GO:0006814">
    <property type="term" value="P:sodium ion transport"/>
    <property type="evidence" value="ECO:0007669"/>
    <property type="project" value="UniProtKB-KW"/>
</dbReference>
<keyword evidence="8" id="KW-0406">Ion transport</keyword>
<keyword evidence="4" id="KW-1003">Cell membrane</keyword>
<evidence type="ECO:0000256" key="1">
    <source>
        <dbReference type="ARBA" id="ARBA00004651"/>
    </source>
</evidence>
<keyword evidence="7" id="KW-0915">Sodium</keyword>
<dbReference type="GO" id="GO:0004800">
    <property type="term" value="F:thyroxine 5'-deiodinase activity"/>
    <property type="evidence" value="ECO:0007669"/>
    <property type="project" value="InterPro"/>
</dbReference>
<feature type="transmembrane region" description="Helical" evidence="12">
    <location>
        <begin position="582"/>
        <end position="603"/>
    </location>
</feature>
<dbReference type="InterPro" id="IPR051163">
    <property type="entry name" value="Sodium:Solute_Symporter_SSF"/>
</dbReference>
<feature type="transmembrane region" description="Helical" evidence="12">
    <location>
        <begin position="549"/>
        <end position="570"/>
    </location>
</feature>
<evidence type="ECO:0000256" key="4">
    <source>
        <dbReference type="ARBA" id="ARBA00022475"/>
    </source>
</evidence>
<evidence type="ECO:0000256" key="7">
    <source>
        <dbReference type="ARBA" id="ARBA00023053"/>
    </source>
</evidence>
<reference evidence="13" key="1">
    <citation type="submission" date="2021-02" db="EMBL/GenBank/DDBJ databases">
        <authorList>
            <person name="Nowell W R."/>
        </authorList>
    </citation>
    <scope>NUCLEOTIDE SEQUENCE</scope>
</reference>
<proteinExistence type="inferred from homology"/>
<evidence type="ECO:0000256" key="10">
    <source>
        <dbReference type="ARBA" id="ARBA00023201"/>
    </source>
</evidence>
<feature type="transmembrane region" description="Helical" evidence="12">
    <location>
        <begin position="477"/>
        <end position="502"/>
    </location>
</feature>
<dbReference type="PROSITE" id="PS50283">
    <property type="entry name" value="NA_SOLUT_SYMP_3"/>
    <property type="match status" value="1"/>
</dbReference>
<evidence type="ECO:0000256" key="9">
    <source>
        <dbReference type="ARBA" id="ARBA00023136"/>
    </source>
</evidence>
<name>A0A816CU10_ADIRI</name>
<dbReference type="EMBL" id="CAJNOR010007995">
    <property type="protein sequence ID" value="CAF1626910.1"/>
    <property type="molecule type" value="Genomic_DNA"/>
</dbReference>
<feature type="transmembrane region" description="Helical" evidence="12">
    <location>
        <begin position="215"/>
        <end position="241"/>
    </location>
</feature>
<feature type="transmembrane region" description="Helical" evidence="12">
    <location>
        <begin position="522"/>
        <end position="543"/>
    </location>
</feature>
<evidence type="ECO:0000256" key="3">
    <source>
        <dbReference type="ARBA" id="ARBA00022448"/>
    </source>
</evidence>
<dbReference type="Pfam" id="PF00837">
    <property type="entry name" value="T4_deiodinase"/>
    <property type="match status" value="1"/>
</dbReference>
<gene>
    <name evidence="13" type="ORF">XAT740_LOCUS51029</name>
</gene>
<dbReference type="GO" id="GO:0015293">
    <property type="term" value="F:symporter activity"/>
    <property type="evidence" value="ECO:0007669"/>
    <property type="project" value="TreeGrafter"/>
</dbReference>
<feature type="transmembrane region" description="Helical" evidence="12">
    <location>
        <begin position="297"/>
        <end position="316"/>
    </location>
</feature>
<accession>A0A816CU10</accession>
<dbReference type="NCBIfam" id="TIGR00813">
    <property type="entry name" value="sss"/>
    <property type="match status" value="1"/>
</dbReference>
<keyword evidence="9 12" id="KW-0472">Membrane</keyword>
<feature type="transmembrane region" description="Helical" evidence="12">
    <location>
        <begin position="418"/>
        <end position="440"/>
    </location>
</feature>
<dbReference type="InterPro" id="IPR001734">
    <property type="entry name" value="Na/solute_symporter"/>
</dbReference>
<evidence type="ECO:0000256" key="5">
    <source>
        <dbReference type="ARBA" id="ARBA00022692"/>
    </source>
</evidence>
<dbReference type="PANTHER" id="PTHR42985:SF40">
    <property type="entry name" value="LD47995P-RELATED"/>
    <property type="match status" value="1"/>
</dbReference>
<dbReference type="InterPro" id="IPR000643">
    <property type="entry name" value="Iodothyronine_deiodinase"/>
</dbReference>
<evidence type="ECO:0000256" key="6">
    <source>
        <dbReference type="ARBA" id="ARBA00022989"/>
    </source>
</evidence>
<dbReference type="PANTHER" id="PTHR42985">
    <property type="entry name" value="SODIUM-COUPLED MONOCARBOXYLATE TRANSPORTER"/>
    <property type="match status" value="1"/>
</dbReference>
<keyword evidence="10" id="KW-0739">Sodium transport</keyword>
<evidence type="ECO:0000256" key="2">
    <source>
        <dbReference type="ARBA" id="ARBA00006434"/>
    </source>
</evidence>
<feature type="transmembrane region" description="Helical" evidence="12">
    <location>
        <begin position="262"/>
        <end position="285"/>
    </location>
</feature>
<feature type="transmembrane region" description="Helical" evidence="12">
    <location>
        <begin position="323"/>
        <end position="346"/>
    </location>
</feature>
<keyword evidence="5 12" id="KW-0812">Transmembrane</keyword>
<comment type="subcellular location">
    <subcellularLocation>
        <location evidence="1">Cell membrane</location>
        <topology evidence="1">Multi-pass membrane protein</topology>
    </subcellularLocation>
</comment>
<comment type="caution">
    <text evidence="13">The sequence shown here is derived from an EMBL/GenBank/DDBJ whole genome shotgun (WGS) entry which is preliminary data.</text>
</comment>
<dbReference type="CDD" id="cd11492">
    <property type="entry name" value="SLC5sbd_NIS-SMVT"/>
    <property type="match status" value="1"/>
</dbReference>
<dbReference type="Proteomes" id="UP000663828">
    <property type="component" value="Unassembled WGS sequence"/>
</dbReference>
<dbReference type="GO" id="GO:0005886">
    <property type="term" value="C:plasma membrane"/>
    <property type="evidence" value="ECO:0007669"/>
    <property type="project" value="UniProtKB-SubCell"/>
</dbReference>
<keyword evidence="6 12" id="KW-1133">Transmembrane helix</keyword>
<dbReference type="InterPro" id="IPR038377">
    <property type="entry name" value="Na/Glc_symporter_sf"/>
</dbReference>